<evidence type="ECO:0000313" key="3">
    <source>
        <dbReference type="Proteomes" id="UP001209666"/>
    </source>
</evidence>
<gene>
    <name evidence="2" type="ORF">OCV43_00405</name>
</gene>
<keyword evidence="3" id="KW-1185">Reference proteome</keyword>
<proteinExistence type="predicted"/>
<evidence type="ECO:0000313" key="2">
    <source>
        <dbReference type="EMBL" id="MCU6715736.1"/>
    </source>
</evidence>
<name>A0ABT2S9R6_9FIRM</name>
<keyword evidence="1" id="KW-0472">Membrane</keyword>
<dbReference type="RefSeq" id="WP_262623129.1">
    <property type="nucleotide sequence ID" value="NZ_JAOQKI010000001.1"/>
</dbReference>
<comment type="caution">
    <text evidence="2">The sequence shown here is derived from an EMBL/GenBank/DDBJ whole genome shotgun (WGS) entry which is preliminary data.</text>
</comment>
<protein>
    <submittedName>
        <fullName evidence="2">ECF transporter S component</fullName>
    </submittedName>
</protein>
<organism evidence="2 3">
    <name type="scientific">Roseburia amylophila</name>
    <dbReference type="NCBI Taxonomy" id="2981794"/>
    <lineage>
        <taxon>Bacteria</taxon>
        <taxon>Bacillati</taxon>
        <taxon>Bacillota</taxon>
        <taxon>Clostridia</taxon>
        <taxon>Lachnospirales</taxon>
        <taxon>Lachnospiraceae</taxon>
        <taxon>Roseburia</taxon>
    </lineage>
</organism>
<reference evidence="2 3" key="1">
    <citation type="journal article" date="2021" name="ISME Commun">
        <title>Automated analysis of genomic sequences facilitates high-throughput and comprehensive description of bacteria.</title>
        <authorList>
            <person name="Hitch T.C.A."/>
        </authorList>
    </citation>
    <scope>NUCLEOTIDE SEQUENCE [LARGE SCALE GENOMIC DNA]</scope>
    <source>
        <strain evidence="2 3">Sanger_19</strain>
    </source>
</reference>
<feature type="transmembrane region" description="Helical" evidence="1">
    <location>
        <begin position="108"/>
        <end position="130"/>
    </location>
</feature>
<dbReference type="Gene3D" id="1.10.1760.20">
    <property type="match status" value="1"/>
</dbReference>
<sequence>MKMKTRQITVTAIMLAICIASQFFKNLSVYITGPIINAALILTVLYAGLACGIILSIITPVTAFFITGSPVMAAIPAMFPCIMAGNVILVLCVALLKGKFGSKAGFPVSIVIGSILKGLFMGVVISLIILPNMLPEKMAPMLRVLQLQFSLTQVVTALIGGVYAFIIAAALRKTSLGKQD</sequence>
<evidence type="ECO:0000256" key="1">
    <source>
        <dbReference type="SAM" id="Phobius"/>
    </source>
</evidence>
<dbReference type="Proteomes" id="UP001209666">
    <property type="component" value="Unassembled WGS sequence"/>
</dbReference>
<dbReference type="EMBL" id="JAOQKI010000001">
    <property type="protein sequence ID" value="MCU6715736.1"/>
    <property type="molecule type" value="Genomic_DNA"/>
</dbReference>
<accession>A0ABT2S9R6</accession>
<feature type="transmembrane region" description="Helical" evidence="1">
    <location>
        <begin position="150"/>
        <end position="171"/>
    </location>
</feature>
<keyword evidence="1" id="KW-1133">Transmembrane helix</keyword>
<feature type="transmembrane region" description="Helical" evidence="1">
    <location>
        <begin position="72"/>
        <end position="96"/>
    </location>
</feature>
<feature type="transmembrane region" description="Helical" evidence="1">
    <location>
        <begin position="36"/>
        <end position="66"/>
    </location>
</feature>
<feature type="transmembrane region" description="Helical" evidence="1">
    <location>
        <begin position="6"/>
        <end position="24"/>
    </location>
</feature>
<keyword evidence="1" id="KW-0812">Transmembrane</keyword>